<keyword evidence="2" id="KW-1003">Cell membrane</keyword>
<proteinExistence type="predicted"/>
<evidence type="ECO:0000256" key="1">
    <source>
        <dbReference type="ARBA" id="ARBA00004651"/>
    </source>
</evidence>
<feature type="transmembrane region" description="Helical" evidence="6">
    <location>
        <begin position="277"/>
        <end position="307"/>
    </location>
</feature>
<protein>
    <submittedName>
        <fullName evidence="8">ABC transporter permease</fullName>
    </submittedName>
</protein>
<evidence type="ECO:0000256" key="4">
    <source>
        <dbReference type="ARBA" id="ARBA00022989"/>
    </source>
</evidence>
<feature type="transmembrane region" description="Helical" evidence="6">
    <location>
        <begin position="319"/>
        <end position="341"/>
    </location>
</feature>
<evidence type="ECO:0000313" key="8">
    <source>
        <dbReference type="EMBL" id="MCT2582748.1"/>
    </source>
</evidence>
<dbReference type="InterPro" id="IPR051449">
    <property type="entry name" value="ABC-2_transporter_component"/>
</dbReference>
<comment type="caution">
    <text evidence="8">The sequence shown here is derived from an EMBL/GenBank/DDBJ whole genome shotgun (WGS) entry which is preliminary data.</text>
</comment>
<dbReference type="PANTHER" id="PTHR30294:SF29">
    <property type="entry name" value="MULTIDRUG ABC TRANSPORTER PERMEASE YBHS-RELATED"/>
    <property type="match status" value="1"/>
</dbReference>
<name>A0ABT2J4E7_9PSEU</name>
<dbReference type="InterPro" id="IPR013525">
    <property type="entry name" value="ABC2_TM"/>
</dbReference>
<reference evidence="8 9" key="1">
    <citation type="submission" date="2021-02" db="EMBL/GenBank/DDBJ databases">
        <title>Actinophytocola xerophila sp. nov., isolated from soil of cotton cropping field.</title>
        <authorList>
            <person name="Huang R."/>
            <person name="Chen X."/>
            <person name="Ge X."/>
            <person name="Liu W."/>
        </authorList>
    </citation>
    <scope>NUCLEOTIDE SEQUENCE [LARGE SCALE GENOMIC DNA]</scope>
    <source>
        <strain evidence="8 9">S1-96</strain>
    </source>
</reference>
<evidence type="ECO:0000256" key="6">
    <source>
        <dbReference type="SAM" id="Phobius"/>
    </source>
</evidence>
<keyword evidence="4 6" id="KW-1133">Transmembrane helix</keyword>
<feature type="domain" description="ABC-2 type transporter transmembrane" evidence="7">
    <location>
        <begin position="74"/>
        <end position="422"/>
    </location>
</feature>
<feature type="transmembrane region" description="Helical" evidence="6">
    <location>
        <begin position="348"/>
        <end position="370"/>
    </location>
</feature>
<keyword evidence="3 6" id="KW-0812">Transmembrane</keyword>
<keyword evidence="9" id="KW-1185">Reference proteome</keyword>
<evidence type="ECO:0000313" key="9">
    <source>
        <dbReference type="Proteomes" id="UP001156441"/>
    </source>
</evidence>
<dbReference type="Pfam" id="PF12698">
    <property type="entry name" value="ABC2_membrane_3"/>
    <property type="match status" value="1"/>
</dbReference>
<evidence type="ECO:0000259" key="7">
    <source>
        <dbReference type="Pfam" id="PF12698"/>
    </source>
</evidence>
<dbReference type="EMBL" id="JAFFZE010000006">
    <property type="protein sequence ID" value="MCT2582748.1"/>
    <property type="molecule type" value="Genomic_DNA"/>
</dbReference>
<dbReference type="Proteomes" id="UP001156441">
    <property type="component" value="Unassembled WGS sequence"/>
</dbReference>
<sequence length="445" mass="46684">MPWSIPSPLQWSVVDHHVHPRRNLRGRLPPKVVVWRRIFKRNPGRRGGHVIGPRSAQPVLLVARRELNARLRTRSFVVSTVGSMVVLVVFVLAHSTVFDDRRVSTVGLNGQSIAVAEPLADGAAALDLEVRTTEVTDLAAAREQVADGTLDALVSGAPAALHVLVRGDLDPDLHNVLNGIVQRQVLSGLIASVEELDAGEVLGTIADAGVQVRALEPADPGHDQRLSVALVVVALLYLALLLYGSLVAQGVVEEKSSRVAERLLATIRPGQLLSGKVVGLGLVGLVQLAAVGGVGLLLAALTGVLTIAGPAAGALAWGLLWYVLGYLLYAVVFAAVGALVSRQEDVQAVLMPVTAALVVAFVVGFAVLSLNPDGTAATVLSLLPPLSPILVPGRIALAAVPLWQVGVALVLTVVSIVLLARLAGPVYRNAVLHPGPRLRLRDALR</sequence>
<evidence type="ECO:0000256" key="3">
    <source>
        <dbReference type="ARBA" id="ARBA00022692"/>
    </source>
</evidence>
<dbReference type="PANTHER" id="PTHR30294">
    <property type="entry name" value="MEMBRANE COMPONENT OF ABC TRANSPORTER YHHJ-RELATED"/>
    <property type="match status" value="1"/>
</dbReference>
<gene>
    <name evidence="8" type="ORF">JT362_06405</name>
</gene>
<comment type="subcellular location">
    <subcellularLocation>
        <location evidence="1">Cell membrane</location>
        <topology evidence="1">Multi-pass membrane protein</topology>
    </subcellularLocation>
</comment>
<organism evidence="8 9">
    <name type="scientific">Actinophytocola gossypii</name>
    <dbReference type="NCBI Taxonomy" id="2812003"/>
    <lineage>
        <taxon>Bacteria</taxon>
        <taxon>Bacillati</taxon>
        <taxon>Actinomycetota</taxon>
        <taxon>Actinomycetes</taxon>
        <taxon>Pseudonocardiales</taxon>
        <taxon>Pseudonocardiaceae</taxon>
    </lineage>
</organism>
<feature type="transmembrane region" description="Helical" evidence="6">
    <location>
        <begin position="395"/>
        <end position="420"/>
    </location>
</feature>
<feature type="transmembrane region" description="Helical" evidence="6">
    <location>
        <begin position="226"/>
        <end position="248"/>
    </location>
</feature>
<evidence type="ECO:0000256" key="2">
    <source>
        <dbReference type="ARBA" id="ARBA00022475"/>
    </source>
</evidence>
<accession>A0ABT2J4E7</accession>
<keyword evidence="5 6" id="KW-0472">Membrane</keyword>
<evidence type="ECO:0000256" key="5">
    <source>
        <dbReference type="ARBA" id="ARBA00023136"/>
    </source>
</evidence>
<feature type="transmembrane region" description="Helical" evidence="6">
    <location>
        <begin position="75"/>
        <end position="93"/>
    </location>
</feature>